<proteinExistence type="predicted"/>
<dbReference type="PANTHER" id="PTHR11439">
    <property type="entry name" value="GAG-POL-RELATED RETROTRANSPOSON"/>
    <property type="match status" value="1"/>
</dbReference>
<sequence>MVPNHGLKIDEGAKLADREKYQRLMGKLIYLSHTRPDITCAVSVVNQFMHKPQEDHMEAALRIIRYLKGTAGYGVLLEKKGYLEVSGYTDADWASNPVDRKSTGGYFTFVGGNLVTWRSKKQKVVALSSVEAEFRGIKSGLMEILWLRTLLTEIGFPPKQKSQLFCDNKTAINISENPV</sequence>
<protein>
    <submittedName>
        <fullName evidence="1">Secreted RxLR effector protein 161-like protein</fullName>
    </submittedName>
</protein>
<dbReference type="SUPFAM" id="SSF56672">
    <property type="entry name" value="DNA/RNA polymerases"/>
    <property type="match status" value="1"/>
</dbReference>
<keyword evidence="2" id="KW-1185">Reference proteome</keyword>
<accession>A0ABD1H070</accession>
<evidence type="ECO:0000313" key="1">
    <source>
        <dbReference type="EMBL" id="KAL1549826.1"/>
    </source>
</evidence>
<dbReference type="CDD" id="cd09272">
    <property type="entry name" value="RNase_HI_RT_Ty1"/>
    <property type="match status" value="1"/>
</dbReference>
<name>A0ABD1H070_SALDI</name>
<evidence type="ECO:0000313" key="2">
    <source>
        <dbReference type="Proteomes" id="UP001567538"/>
    </source>
</evidence>
<comment type="caution">
    <text evidence="1">The sequence shown here is derived from an EMBL/GenBank/DDBJ whole genome shotgun (WGS) entry which is preliminary data.</text>
</comment>
<dbReference type="AlphaFoldDB" id="A0ABD1H070"/>
<organism evidence="1 2">
    <name type="scientific">Salvia divinorum</name>
    <name type="common">Maria pastora</name>
    <name type="synonym">Diviner's sage</name>
    <dbReference type="NCBI Taxonomy" id="28513"/>
    <lineage>
        <taxon>Eukaryota</taxon>
        <taxon>Viridiplantae</taxon>
        <taxon>Streptophyta</taxon>
        <taxon>Embryophyta</taxon>
        <taxon>Tracheophyta</taxon>
        <taxon>Spermatophyta</taxon>
        <taxon>Magnoliopsida</taxon>
        <taxon>eudicotyledons</taxon>
        <taxon>Gunneridae</taxon>
        <taxon>Pentapetalae</taxon>
        <taxon>asterids</taxon>
        <taxon>lamiids</taxon>
        <taxon>Lamiales</taxon>
        <taxon>Lamiaceae</taxon>
        <taxon>Nepetoideae</taxon>
        <taxon>Mentheae</taxon>
        <taxon>Salviinae</taxon>
        <taxon>Salvia</taxon>
        <taxon>Salvia subgen. Calosphace</taxon>
    </lineage>
</organism>
<dbReference type="InterPro" id="IPR043502">
    <property type="entry name" value="DNA/RNA_pol_sf"/>
</dbReference>
<dbReference type="PANTHER" id="PTHR11439:SF467">
    <property type="entry name" value="INTEGRASE CATALYTIC DOMAIN-CONTAINING PROTEIN"/>
    <property type="match status" value="1"/>
</dbReference>
<dbReference type="EMBL" id="JBEAFC010000007">
    <property type="protein sequence ID" value="KAL1549826.1"/>
    <property type="molecule type" value="Genomic_DNA"/>
</dbReference>
<reference evidence="1 2" key="1">
    <citation type="submission" date="2024-06" db="EMBL/GenBank/DDBJ databases">
        <title>A chromosome level genome sequence of Diviner's sage (Salvia divinorum).</title>
        <authorList>
            <person name="Ford S.A."/>
            <person name="Ro D.-K."/>
            <person name="Ness R.W."/>
            <person name="Phillips M.A."/>
        </authorList>
    </citation>
    <scope>NUCLEOTIDE SEQUENCE [LARGE SCALE GENOMIC DNA]</scope>
    <source>
        <strain evidence="1">SAF-2024a</strain>
        <tissue evidence="1">Leaf</tissue>
    </source>
</reference>
<dbReference type="Proteomes" id="UP001567538">
    <property type="component" value="Unassembled WGS sequence"/>
</dbReference>
<gene>
    <name evidence="1" type="ORF">AAHA92_17870</name>
</gene>